<dbReference type="GO" id="GO:0005886">
    <property type="term" value="C:plasma membrane"/>
    <property type="evidence" value="ECO:0007669"/>
    <property type="project" value="TreeGrafter"/>
</dbReference>
<name>A0AAP0PES9_9MAGN</name>
<dbReference type="Gene3D" id="2.60.40.420">
    <property type="entry name" value="Cupredoxins - blue copper proteins"/>
    <property type="match status" value="1"/>
</dbReference>
<feature type="repeat" description="WD" evidence="1">
    <location>
        <begin position="214"/>
        <end position="255"/>
    </location>
</feature>
<dbReference type="InterPro" id="IPR039391">
    <property type="entry name" value="Phytocyanin-like"/>
</dbReference>
<evidence type="ECO:0000256" key="1">
    <source>
        <dbReference type="PROSITE-ProRule" id="PRU00221"/>
    </source>
</evidence>
<dbReference type="PROSITE" id="PS50082">
    <property type="entry name" value="WD_REPEATS_2"/>
    <property type="match status" value="1"/>
</dbReference>
<keyword evidence="1" id="KW-0853">WD repeat</keyword>
<dbReference type="InterPro" id="IPR008972">
    <property type="entry name" value="Cupredoxin"/>
</dbReference>
<evidence type="ECO:0000313" key="4">
    <source>
        <dbReference type="EMBL" id="KAK9138025.1"/>
    </source>
</evidence>
<protein>
    <recommendedName>
        <fullName evidence="3">Phytocyanin domain-containing protein</fullName>
    </recommendedName>
</protein>
<dbReference type="PANTHER" id="PTHR33021">
    <property type="entry name" value="BLUE COPPER PROTEIN"/>
    <property type="match status" value="1"/>
</dbReference>
<dbReference type="AlphaFoldDB" id="A0AAP0PES9"/>
<gene>
    <name evidence="4" type="ORF">Sjap_008619</name>
</gene>
<comment type="caution">
    <text evidence="4">The sequence shown here is derived from an EMBL/GenBank/DDBJ whole genome shotgun (WGS) entry which is preliminary data.</text>
</comment>
<dbReference type="GO" id="GO:0009055">
    <property type="term" value="F:electron transfer activity"/>
    <property type="evidence" value="ECO:0007669"/>
    <property type="project" value="InterPro"/>
</dbReference>
<proteinExistence type="predicted"/>
<dbReference type="InterPro" id="IPR003245">
    <property type="entry name" value="Phytocyanin_dom"/>
</dbReference>
<reference evidence="4 5" key="1">
    <citation type="submission" date="2024-01" db="EMBL/GenBank/DDBJ databases">
        <title>Genome assemblies of Stephania.</title>
        <authorList>
            <person name="Yang L."/>
        </authorList>
    </citation>
    <scope>NUCLEOTIDE SEQUENCE [LARGE SCALE GENOMIC DNA]</scope>
    <source>
        <strain evidence="4">QJT</strain>
        <tissue evidence="4">Leaf</tissue>
    </source>
</reference>
<dbReference type="Proteomes" id="UP001417504">
    <property type="component" value="Unassembled WGS sequence"/>
</dbReference>
<dbReference type="Pfam" id="PF02298">
    <property type="entry name" value="Cu_bind_like"/>
    <property type="match status" value="1"/>
</dbReference>
<dbReference type="InterPro" id="IPR001680">
    <property type="entry name" value="WD40_rpt"/>
</dbReference>
<dbReference type="PANTHER" id="PTHR33021:SF325">
    <property type="entry name" value="PHYTOCYANIN DOMAIN-CONTAINING PROTEIN"/>
    <property type="match status" value="1"/>
</dbReference>
<organism evidence="4 5">
    <name type="scientific">Stephania japonica</name>
    <dbReference type="NCBI Taxonomy" id="461633"/>
    <lineage>
        <taxon>Eukaryota</taxon>
        <taxon>Viridiplantae</taxon>
        <taxon>Streptophyta</taxon>
        <taxon>Embryophyta</taxon>
        <taxon>Tracheophyta</taxon>
        <taxon>Spermatophyta</taxon>
        <taxon>Magnoliopsida</taxon>
        <taxon>Ranunculales</taxon>
        <taxon>Menispermaceae</taxon>
        <taxon>Menispermoideae</taxon>
        <taxon>Cissampelideae</taxon>
        <taxon>Stephania</taxon>
    </lineage>
</organism>
<evidence type="ECO:0000256" key="2">
    <source>
        <dbReference type="SAM" id="MobiDB-lite"/>
    </source>
</evidence>
<feature type="compositionally biased region" description="Polar residues" evidence="2">
    <location>
        <begin position="205"/>
        <end position="215"/>
    </location>
</feature>
<keyword evidence="5" id="KW-1185">Reference proteome</keyword>
<evidence type="ECO:0000259" key="3">
    <source>
        <dbReference type="PROSITE" id="PS51485"/>
    </source>
</evidence>
<dbReference type="SUPFAM" id="SSF49503">
    <property type="entry name" value="Cupredoxins"/>
    <property type="match status" value="1"/>
</dbReference>
<evidence type="ECO:0000313" key="5">
    <source>
        <dbReference type="Proteomes" id="UP001417504"/>
    </source>
</evidence>
<feature type="domain" description="Phytocyanin" evidence="3">
    <location>
        <begin position="124"/>
        <end position="187"/>
    </location>
</feature>
<sequence length="431" mass="47790">MRRGWCSAASGQMENARWLGSIVSRITKEDRVGLTQPEYKVVSRTTREDRVDRTTNETESTERLTEQKGRTPPSHAYKVLKDIRKDVETKGNLIRSLFEIIRAAVFTDIEDVLYLVNWLDNELSSSQHDVVEVMKEAFDSCSVNNTISLHLNGPARIKLNNTGNHYFICTFNGHCSAGQKLAISVKPDEDAVSPSRSVVPPLTRRSAQPPTSNPGSRRRRVVSLSVCSQNECFISGSLDRTVLLWDQRAEKSQVSHGSSARKALVREAKLCDVDVDVVVAGISRPNGIGRCGGPKFPGRPVDLVSPASALETTATYMQPALKGIKRWHSNMQSKQIFSRICEEIRERSEVGENDLRLGGDDSGRLTLKLRPSHSVFPTAPVVVSVVKDLYDFICSRPLIDKLGVTPETVATNINGVLDTKKMVRVLYMPSS</sequence>
<accession>A0AAP0PES9</accession>
<feature type="compositionally biased region" description="Basic and acidic residues" evidence="2">
    <location>
        <begin position="45"/>
        <end position="69"/>
    </location>
</feature>
<feature type="region of interest" description="Disordered" evidence="2">
    <location>
        <begin position="191"/>
        <end position="219"/>
    </location>
</feature>
<feature type="region of interest" description="Disordered" evidence="2">
    <location>
        <begin position="43"/>
        <end position="72"/>
    </location>
</feature>
<dbReference type="PROSITE" id="PS51485">
    <property type="entry name" value="PHYTOCYANIN"/>
    <property type="match status" value="1"/>
</dbReference>
<dbReference type="EMBL" id="JBBNAE010000003">
    <property type="protein sequence ID" value="KAK9138025.1"/>
    <property type="molecule type" value="Genomic_DNA"/>
</dbReference>